<dbReference type="SUPFAM" id="SSF52172">
    <property type="entry name" value="CheY-like"/>
    <property type="match status" value="1"/>
</dbReference>
<dbReference type="PRINTS" id="PR00038">
    <property type="entry name" value="HTHLUXR"/>
</dbReference>
<dbReference type="SUPFAM" id="SSF46894">
    <property type="entry name" value="C-terminal effector domain of the bipartite response regulators"/>
    <property type="match status" value="1"/>
</dbReference>
<gene>
    <name evidence="6" type="ORF">MIT9_P1229</name>
</gene>
<dbReference type="InterPro" id="IPR058245">
    <property type="entry name" value="NreC/VraR/RcsB-like_REC"/>
</dbReference>
<dbReference type="PROSITE" id="PS50043">
    <property type="entry name" value="HTH_LUXR_2"/>
    <property type="match status" value="1"/>
</dbReference>
<dbReference type="GO" id="GO:0000160">
    <property type="term" value="P:phosphorelay signal transduction system"/>
    <property type="evidence" value="ECO:0007669"/>
    <property type="project" value="InterPro"/>
</dbReference>
<dbReference type="PANTHER" id="PTHR43214:SF43">
    <property type="entry name" value="TWO-COMPONENT RESPONSE REGULATOR"/>
    <property type="match status" value="1"/>
</dbReference>
<organism evidence="6 7">
    <name type="scientific">Methylomarinovum caldicuralii</name>
    <dbReference type="NCBI Taxonomy" id="438856"/>
    <lineage>
        <taxon>Bacteria</taxon>
        <taxon>Pseudomonadati</taxon>
        <taxon>Pseudomonadota</taxon>
        <taxon>Gammaproteobacteria</taxon>
        <taxon>Methylococcales</taxon>
        <taxon>Methylothermaceae</taxon>
        <taxon>Methylomarinovum</taxon>
    </lineage>
</organism>
<evidence type="ECO:0000259" key="5">
    <source>
        <dbReference type="PROSITE" id="PS50110"/>
    </source>
</evidence>
<dbReference type="EMBL" id="AP024714">
    <property type="protein sequence ID" value="BCX81651.1"/>
    <property type="molecule type" value="Genomic_DNA"/>
</dbReference>
<dbReference type="PROSITE" id="PS50110">
    <property type="entry name" value="RESPONSE_REGULATORY"/>
    <property type="match status" value="1"/>
</dbReference>
<dbReference type="InterPro" id="IPR039420">
    <property type="entry name" value="WalR-like"/>
</dbReference>
<dbReference type="InterPro" id="IPR011006">
    <property type="entry name" value="CheY-like_superfamily"/>
</dbReference>
<feature type="domain" description="Response regulatory" evidence="5">
    <location>
        <begin position="5"/>
        <end position="121"/>
    </location>
</feature>
<dbReference type="SMART" id="SM00421">
    <property type="entry name" value="HTH_LUXR"/>
    <property type="match status" value="1"/>
</dbReference>
<evidence type="ECO:0000313" key="7">
    <source>
        <dbReference type="Proteomes" id="UP001321825"/>
    </source>
</evidence>
<reference evidence="7" key="1">
    <citation type="journal article" date="2024" name="Int. J. Syst. Evol. Microbiol.">
        <title>Methylomarinovum tepidoasis sp. nov., a moderately thermophilic methanotroph of the family Methylothermaceae isolated from a deep-sea hydrothermal field.</title>
        <authorList>
            <person name="Hirayama H."/>
            <person name="Takaki Y."/>
            <person name="Abe M."/>
            <person name="Miyazaki M."/>
            <person name="Uematsu K."/>
            <person name="Matsui Y."/>
            <person name="Takai K."/>
        </authorList>
    </citation>
    <scope>NUCLEOTIDE SEQUENCE [LARGE SCALE GENOMIC DNA]</scope>
    <source>
        <strain evidence="7">IT-9</strain>
    </source>
</reference>
<keyword evidence="7" id="KW-1185">Reference proteome</keyword>
<evidence type="ECO:0000256" key="1">
    <source>
        <dbReference type="ARBA" id="ARBA00022553"/>
    </source>
</evidence>
<keyword evidence="1 3" id="KW-0597">Phosphoprotein</keyword>
<dbReference type="KEGG" id="mcau:MIT9_P1229"/>
<dbReference type="Gene3D" id="3.40.50.2300">
    <property type="match status" value="1"/>
</dbReference>
<dbReference type="GO" id="GO:0003677">
    <property type="term" value="F:DNA binding"/>
    <property type="evidence" value="ECO:0007669"/>
    <property type="project" value="UniProtKB-KW"/>
</dbReference>
<dbReference type="CDD" id="cd17535">
    <property type="entry name" value="REC_NarL-like"/>
    <property type="match status" value="1"/>
</dbReference>
<evidence type="ECO:0000313" key="6">
    <source>
        <dbReference type="EMBL" id="BCX81651.1"/>
    </source>
</evidence>
<dbReference type="SMART" id="SM00448">
    <property type="entry name" value="REC"/>
    <property type="match status" value="1"/>
</dbReference>
<evidence type="ECO:0000259" key="4">
    <source>
        <dbReference type="PROSITE" id="PS50043"/>
    </source>
</evidence>
<protein>
    <submittedName>
        <fullName evidence="6">Two-component system, NarL family, invasion response regulator</fullName>
    </submittedName>
</protein>
<dbReference type="GO" id="GO:0006355">
    <property type="term" value="P:regulation of DNA-templated transcription"/>
    <property type="evidence" value="ECO:0007669"/>
    <property type="project" value="InterPro"/>
</dbReference>
<dbReference type="Proteomes" id="UP001321825">
    <property type="component" value="Chromosome"/>
</dbReference>
<name>A0AAU9C881_9GAMM</name>
<dbReference type="PANTHER" id="PTHR43214">
    <property type="entry name" value="TWO-COMPONENT RESPONSE REGULATOR"/>
    <property type="match status" value="1"/>
</dbReference>
<evidence type="ECO:0000256" key="2">
    <source>
        <dbReference type="ARBA" id="ARBA00023125"/>
    </source>
</evidence>
<feature type="modified residue" description="4-aspartylphosphate" evidence="3">
    <location>
        <position position="56"/>
    </location>
</feature>
<dbReference type="CDD" id="cd06170">
    <property type="entry name" value="LuxR_C_like"/>
    <property type="match status" value="1"/>
</dbReference>
<dbReference type="InterPro" id="IPR016032">
    <property type="entry name" value="Sig_transdc_resp-reg_C-effctor"/>
</dbReference>
<keyword evidence="2" id="KW-0238">DNA-binding</keyword>
<dbReference type="InterPro" id="IPR000792">
    <property type="entry name" value="Tscrpt_reg_LuxR_C"/>
</dbReference>
<proteinExistence type="predicted"/>
<accession>A0AAU9C881</accession>
<dbReference type="RefSeq" id="WP_317706567.1">
    <property type="nucleotide sequence ID" value="NZ_AP024714.1"/>
</dbReference>
<dbReference type="PROSITE" id="PS00622">
    <property type="entry name" value="HTH_LUXR_1"/>
    <property type="match status" value="1"/>
</dbReference>
<dbReference type="InterPro" id="IPR001789">
    <property type="entry name" value="Sig_transdc_resp-reg_receiver"/>
</dbReference>
<sequence>MKPVRILLVDDHPVVRSGLRRYLEMHPDLVLVGEANQGKSGYHAFVSLQPDVTLLDIALPDVSGLEILRRICQRDPQARILLLSMYENSLLMERALQNGACGYLSKRHGPEFLVTAIRRIAAGETVLDPELEHPRVREHCAALSLLTQREFEVFRQLAEGRSVKEIAQRLHLSEKTVGVHRTRIFKKLKLENVAQLTLLAVRCQVIVP</sequence>
<feature type="domain" description="HTH luxR-type" evidence="4">
    <location>
        <begin position="139"/>
        <end position="204"/>
    </location>
</feature>
<dbReference type="Pfam" id="PF00196">
    <property type="entry name" value="GerE"/>
    <property type="match status" value="1"/>
</dbReference>
<evidence type="ECO:0000256" key="3">
    <source>
        <dbReference type="PROSITE-ProRule" id="PRU00169"/>
    </source>
</evidence>
<dbReference type="Pfam" id="PF00072">
    <property type="entry name" value="Response_reg"/>
    <property type="match status" value="1"/>
</dbReference>
<dbReference type="AlphaFoldDB" id="A0AAU9C881"/>